<sequence>MRTYNTLSLIVDSELPIPINIQLKEQIKFLIKMEYVLPGDYLPTVNQLADQLTINRNTINWVYTQLKEEGFLLMQKGRRTQIRDSQQVRSLVQKKDLDDIVKTSIETAIEKGFTFDEFVASTFMHHHFFIENPHSARFLFIECKEHDHIFYSEEIKKHTGAHITELFIEDMRDIEEDVLDVKEINGIITTLNHADEVKAHFSRINLPIYTIGATLSPIDLMNIAKLKEGTKVAFICLGDKGGEWMANRVEEAGIQHIVSIAGGISEKRNLGEIIHSVDYIYASEAVYEKLNHLAPEKTSLLPLKLEKTSERILENLK</sequence>
<dbReference type="SUPFAM" id="SSF46785">
    <property type="entry name" value="Winged helix' DNA-binding domain"/>
    <property type="match status" value="1"/>
</dbReference>
<dbReference type="PANTHER" id="PTHR38445">
    <property type="entry name" value="HTH-TYPE TRANSCRIPTIONAL REPRESSOR YTRA"/>
    <property type="match status" value="1"/>
</dbReference>
<reference evidence="6" key="1">
    <citation type="submission" date="2015-08" db="EMBL/GenBank/DDBJ databases">
        <title>Genome sequencing project for genomic taxonomy and phylogenomics of Bacillus-like bacteria.</title>
        <authorList>
            <person name="Liu B."/>
            <person name="Wang J."/>
            <person name="Zhu Y."/>
            <person name="Liu G."/>
            <person name="Chen Q."/>
            <person name="Chen Z."/>
            <person name="Lan J."/>
            <person name="Che J."/>
            <person name="Ge C."/>
            <person name="Shi H."/>
            <person name="Pan Z."/>
            <person name="Liu X."/>
        </authorList>
    </citation>
    <scope>NUCLEOTIDE SEQUENCE [LARGE SCALE GENOMIC DNA]</scope>
    <source>
        <strain evidence="6">FJAT-4402</strain>
    </source>
</reference>
<dbReference type="SMART" id="SM00345">
    <property type="entry name" value="HTH_GNTR"/>
    <property type="match status" value="1"/>
</dbReference>
<evidence type="ECO:0000313" key="5">
    <source>
        <dbReference type="EMBL" id="ALC82562.1"/>
    </source>
</evidence>
<evidence type="ECO:0000256" key="1">
    <source>
        <dbReference type="ARBA" id="ARBA00023015"/>
    </source>
</evidence>
<name>A0A0M3RA48_9BACI</name>
<dbReference type="GO" id="GO:0003677">
    <property type="term" value="F:DNA binding"/>
    <property type="evidence" value="ECO:0007669"/>
    <property type="project" value="UniProtKB-KW"/>
</dbReference>
<dbReference type="STRING" id="1441095.AM592_13985"/>
<dbReference type="RefSeq" id="WP_053604363.1">
    <property type="nucleotide sequence ID" value="NZ_CP012600.1"/>
</dbReference>
<feature type="domain" description="HTH gntR-type" evidence="4">
    <location>
        <begin position="17"/>
        <end position="85"/>
    </location>
</feature>
<evidence type="ECO:0000313" key="6">
    <source>
        <dbReference type="Proteomes" id="UP000067625"/>
    </source>
</evidence>
<dbReference type="PANTHER" id="PTHR38445:SF9">
    <property type="entry name" value="HTH-TYPE TRANSCRIPTIONAL REPRESSOR YTRA"/>
    <property type="match status" value="1"/>
</dbReference>
<dbReference type="InterPro" id="IPR036390">
    <property type="entry name" value="WH_DNA-bd_sf"/>
</dbReference>
<dbReference type="InterPro" id="IPR036388">
    <property type="entry name" value="WH-like_DNA-bd_sf"/>
</dbReference>
<dbReference type="Gene3D" id="1.10.10.10">
    <property type="entry name" value="Winged helix-like DNA-binding domain superfamily/Winged helix DNA-binding domain"/>
    <property type="match status" value="1"/>
</dbReference>
<gene>
    <name evidence="5" type="ORF">AM592_13985</name>
</gene>
<dbReference type="EMBL" id="CP012600">
    <property type="protein sequence ID" value="ALC82562.1"/>
    <property type="molecule type" value="Genomic_DNA"/>
</dbReference>
<dbReference type="PATRIC" id="fig|1441095.3.peg.3077"/>
<dbReference type="OrthoDB" id="9802328at2"/>
<keyword evidence="6" id="KW-1185">Reference proteome</keyword>
<dbReference type="GO" id="GO:0003700">
    <property type="term" value="F:DNA-binding transcription factor activity"/>
    <property type="evidence" value="ECO:0007669"/>
    <property type="project" value="InterPro"/>
</dbReference>
<dbReference type="Pfam" id="PF00392">
    <property type="entry name" value="GntR"/>
    <property type="match status" value="1"/>
</dbReference>
<dbReference type="PROSITE" id="PS50949">
    <property type="entry name" value="HTH_GNTR"/>
    <property type="match status" value="1"/>
</dbReference>
<keyword evidence="2" id="KW-0238">DNA-binding</keyword>
<reference evidence="5 6" key="2">
    <citation type="journal article" date="2016" name="Int. J. Syst. Evol. Microbiol.">
        <title>Bacillus gobiensis sp. nov., isolated from a soil sample.</title>
        <authorList>
            <person name="Liu B."/>
            <person name="Liu G.H."/>
            <person name="Cetin S."/>
            <person name="Schumann P."/>
            <person name="Pan Z.Z."/>
            <person name="Chen Q.Q."/>
        </authorList>
    </citation>
    <scope>NUCLEOTIDE SEQUENCE [LARGE SCALE GENOMIC DNA]</scope>
    <source>
        <strain evidence="5 6">FJAT-4402</strain>
    </source>
</reference>
<proteinExistence type="predicted"/>
<evidence type="ECO:0000256" key="3">
    <source>
        <dbReference type="ARBA" id="ARBA00023163"/>
    </source>
</evidence>
<evidence type="ECO:0000259" key="4">
    <source>
        <dbReference type="PROSITE" id="PS50949"/>
    </source>
</evidence>
<evidence type="ECO:0000256" key="2">
    <source>
        <dbReference type="ARBA" id="ARBA00023125"/>
    </source>
</evidence>
<dbReference type="AlphaFoldDB" id="A0A0M3RA48"/>
<dbReference type="InterPro" id="IPR000524">
    <property type="entry name" value="Tscrpt_reg_HTH_GntR"/>
</dbReference>
<protein>
    <recommendedName>
        <fullName evidence="4">HTH gntR-type domain-containing protein</fullName>
    </recommendedName>
</protein>
<keyword evidence="3" id="KW-0804">Transcription</keyword>
<dbReference type="Proteomes" id="UP000067625">
    <property type="component" value="Chromosome"/>
</dbReference>
<organism evidence="5 6">
    <name type="scientific">Bacillus gobiensis</name>
    <dbReference type="NCBI Taxonomy" id="1441095"/>
    <lineage>
        <taxon>Bacteria</taxon>
        <taxon>Bacillati</taxon>
        <taxon>Bacillota</taxon>
        <taxon>Bacilli</taxon>
        <taxon>Bacillales</taxon>
        <taxon>Bacillaceae</taxon>
        <taxon>Bacillus</taxon>
    </lineage>
</organism>
<accession>A0A0M3RA48</accession>
<keyword evidence="1" id="KW-0805">Transcription regulation</keyword>